<keyword evidence="8" id="KW-0812">Transmembrane</keyword>
<dbReference type="Gene3D" id="3.30.450.20">
    <property type="entry name" value="PAS domain"/>
    <property type="match status" value="1"/>
</dbReference>
<dbReference type="Pfam" id="PF02518">
    <property type="entry name" value="HATPase_c"/>
    <property type="match status" value="1"/>
</dbReference>
<dbReference type="GO" id="GO:0000155">
    <property type="term" value="F:phosphorelay sensor kinase activity"/>
    <property type="evidence" value="ECO:0007669"/>
    <property type="project" value="InterPro"/>
</dbReference>
<dbReference type="SUPFAM" id="SSF55874">
    <property type="entry name" value="ATPase domain of HSP90 chaperone/DNA topoisomerase II/histidine kinase"/>
    <property type="match status" value="1"/>
</dbReference>
<organism evidence="11 12">
    <name type="scientific">Marinobacter adhaerens</name>
    <dbReference type="NCBI Taxonomy" id="1033846"/>
    <lineage>
        <taxon>Bacteria</taxon>
        <taxon>Pseudomonadati</taxon>
        <taxon>Pseudomonadota</taxon>
        <taxon>Gammaproteobacteria</taxon>
        <taxon>Pseudomonadales</taxon>
        <taxon>Marinobacteraceae</taxon>
        <taxon>Marinobacter</taxon>
    </lineage>
</organism>
<evidence type="ECO:0000256" key="7">
    <source>
        <dbReference type="ARBA" id="ARBA00023012"/>
    </source>
</evidence>
<dbReference type="InterPro" id="IPR050736">
    <property type="entry name" value="Sensor_HK_Regulatory"/>
</dbReference>
<keyword evidence="12" id="KW-1185">Reference proteome</keyword>
<comment type="caution">
    <text evidence="11">The sequence shown here is derived from an EMBL/GenBank/DDBJ whole genome shotgun (WGS) entry which is preliminary data.</text>
</comment>
<dbReference type="SMART" id="SM00388">
    <property type="entry name" value="HisKA"/>
    <property type="match status" value="1"/>
</dbReference>
<dbReference type="InterPro" id="IPR036890">
    <property type="entry name" value="HATPase_C_sf"/>
</dbReference>
<evidence type="ECO:0000256" key="4">
    <source>
        <dbReference type="ARBA" id="ARBA00022553"/>
    </source>
</evidence>
<dbReference type="AlphaFoldDB" id="A0A851HS89"/>
<keyword evidence="8" id="KW-1133">Transmembrane helix</keyword>
<dbReference type="PANTHER" id="PTHR43711:SF1">
    <property type="entry name" value="HISTIDINE KINASE 1"/>
    <property type="match status" value="1"/>
</dbReference>
<protein>
    <recommendedName>
        <fullName evidence="3">histidine kinase</fullName>
        <ecNumber evidence="3">2.7.13.3</ecNumber>
    </recommendedName>
</protein>
<dbReference type="Pfam" id="PF00672">
    <property type="entry name" value="HAMP"/>
    <property type="match status" value="1"/>
</dbReference>
<dbReference type="Gene3D" id="6.10.340.10">
    <property type="match status" value="1"/>
</dbReference>
<dbReference type="InterPro" id="IPR003660">
    <property type="entry name" value="HAMP_dom"/>
</dbReference>
<keyword evidence="4" id="KW-0597">Phosphoprotein</keyword>
<sequence length="602" mass="66094">MSQLSLSTRLAIIIFLGSFIAVGSIIYTAYDALLEDFLANLSAQQAQETAHISSLVSQDLQHRTNTLAQFADLLKSEDKLLPPGQLTKLLKKQEALAELFPHSLSVLSPDATLIAENIYVPGRVGTHYGNRPHWKEAIKTQRPVISRPIIGMPSQVPLLIFIVPITDTAGELLGFLSGTLKMNQSFLIPENFRNDASSDAIFLVVDTDNFLFVEGSGHDGMIASLPDPGENLLIDAALSGVRFGEVSTASGKTLIYATNHLQRLGWLFIRAVPKSLATAPAKQAFTRFFLITLGLTLTILLLTYLALRSTTASLTQITRRIDSMTRKPESSRRLKEEGAPEVRDLARAFNQLMNERDAYSQLKDNFISNVSHELRTPLTSVNGALRLLQAGAAGELPERARDITTLALRNGERLQRLIGDLLDFNKLASGRMRLSFHPVDLQGFLMEIVDSNQAMARESGITLAADNIPAASLNTDGHRLRQIIDNFVSNAIKFSPPEGQVTIHTEYANHDKVRIVVSDQGAGVPDTFKHEIFERFAQAETGTDRAHTGTGLGLAISRRLAELLESTVGYYNDAGAHFWVEVPVDTKKPAAVKRPPVFESAR</sequence>
<dbReference type="PANTHER" id="PTHR43711">
    <property type="entry name" value="TWO-COMPONENT HISTIDINE KINASE"/>
    <property type="match status" value="1"/>
</dbReference>
<dbReference type="Proteomes" id="UP000536442">
    <property type="component" value="Unassembled WGS sequence"/>
</dbReference>
<feature type="transmembrane region" description="Helical" evidence="8">
    <location>
        <begin position="12"/>
        <end position="30"/>
    </location>
</feature>
<feature type="domain" description="HAMP" evidence="10">
    <location>
        <begin position="308"/>
        <end position="361"/>
    </location>
</feature>
<dbReference type="Gene3D" id="1.10.287.130">
    <property type="match status" value="1"/>
</dbReference>
<dbReference type="InterPro" id="IPR003594">
    <property type="entry name" value="HATPase_dom"/>
</dbReference>
<keyword evidence="8" id="KW-0472">Membrane</keyword>
<dbReference type="CDD" id="cd00082">
    <property type="entry name" value="HisKA"/>
    <property type="match status" value="1"/>
</dbReference>
<evidence type="ECO:0000313" key="12">
    <source>
        <dbReference type="Proteomes" id="UP000536442"/>
    </source>
</evidence>
<dbReference type="Gene3D" id="3.30.565.10">
    <property type="entry name" value="Histidine kinase-like ATPase, C-terminal domain"/>
    <property type="match status" value="1"/>
</dbReference>
<evidence type="ECO:0000259" key="9">
    <source>
        <dbReference type="PROSITE" id="PS50109"/>
    </source>
</evidence>
<evidence type="ECO:0000259" key="10">
    <source>
        <dbReference type="PROSITE" id="PS50885"/>
    </source>
</evidence>
<dbReference type="InterPro" id="IPR036097">
    <property type="entry name" value="HisK_dim/P_sf"/>
</dbReference>
<keyword evidence="5" id="KW-0808">Transferase</keyword>
<dbReference type="InterPro" id="IPR003661">
    <property type="entry name" value="HisK_dim/P_dom"/>
</dbReference>
<reference evidence="11 12" key="1">
    <citation type="submission" date="2020-03" db="EMBL/GenBank/DDBJ databases">
        <title>Metagenomic, metatranscriptomic, and metabolomic analyses revealed the key microbes and metabolic features during the fermentation of ganjang, Korean traditional soy sauce.</title>
        <authorList>
            <person name="Chun B.H."/>
            <person name="Jeon C.O."/>
        </authorList>
    </citation>
    <scope>NUCLEOTIDE SEQUENCE [LARGE SCALE GENOMIC DNA]</scope>
    <source>
        <strain evidence="11 12">KG14</strain>
    </source>
</reference>
<comment type="subcellular location">
    <subcellularLocation>
        <location evidence="2">Membrane</location>
    </subcellularLocation>
</comment>
<dbReference type="EMBL" id="JABEVQ010000001">
    <property type="protein sequence ID" value="NWN90162.1"/>
    <property type="molecule type" value="Genomic_DNA"/>
</dbReference>
<feature type="transmembrane region" description="Helical" evidence="8">
    <location>
        <begin position="288"/>
        <end position="307"/>
    </location>
</feature>
<dbReference type="InterPro" id="IPR004358">
    <property type="entry name" value="Sig_transdc_His_kin-like_C"/>
</dbReference>
<dbReference type="FunFam" id="1.10.287.130:FF:000001">
    <property type="entry name" value="Two-component sensor histidine kinase"/>
    <property type="match status" value="1"/>
</dbReference>
<dbReference type="SUPFAM" id="SSF47384">
    <property type="entry name" value="Homodimeric domain of signal transducing histidine kinase"/>
    <property type="match status" value="1"/>
</dbReference>
<dbReference type="PROSITE" id="PS50885">
    <property type="entry name" value="HAMP"/>
    <property type="match status" value="1"/>
</dbReference>
<proteinExistence type="predicted"/>
<dbReference type="InterPro" id="IPR005467">
    <property type="entry name" value="His_kinase_dom"/>
</dbReference>
<dbReference type="EC" id="2.7.13.3" evidence="3"/>
<evidence type="ECO:0000256" key="5">
    <source>
        <dbReference type="ARBA" id="ARBA00022679"/>
    </source>
</evidence>
<dbReference type="Pfam" id="PF00512">
    <property type="entry name" value="HisKA"/>
    <property type="match status" value="1"/>
</dbReference>
<evidence type="ECO:0000256" key="2">
    <source>
        <dbReference type="ARBA" id="ARBA00004370"/>
    </source>
</evidence>
<evidence type="ECO:0000256" key="6">
    <source>
        <dbReference type="ARBA" id="ARBA00022777"/>
    </source>
</evidence>
<evidence type="ECO:0000256" key="3">
    <source>
        <dbReference type="ARBA" id="ARBA00012438"/>
    </source>
</evidence>
<dbReference type="SMART" id="SM00387">
    <property type="entry name" value="HATPase_c"/>
    <property type="match status" value="1"/>
</dbReference>
<evidence type="ECO:0000256" key="8">
    <source>
        <dbReference type="SAM" id="Phobius"/>
    </source>
</evidence>
<name>A0A851HS89_9GAMM</name>
<comment type="catalytic activity">
    <reaction evidence="1">
        <text>ATP + protein L-histidine = ADP + protein N-phospho-L-histidine.</text>
        <dbReference type="EC" id="2.7.13.3"/>
    </reaction>
</comment>
<evidence type="ECO:0000256" key="1">
    <source>
        <dbReference type="ARBA" id="ARBA00000085"/>
    </source>
</evidence>
<accession>A0A851HS89</accession>
<dbReference type="PRINTS" id="PR00344">
    <property type="entry name" value="BCTRLSENSOR"/>
</dbReference>
<keyword evidence="7" id="KW-0902">Two-component regulatory system</keyword>
<gene>
    <name evidence="11" type="ORF">HLV39_01455</name>
</gene>
<feature type="domain" description="Histidine kinase" evidence="9">
    <location>
        <begin position="369"/>
        <end position="586"/>
    </location>
</feature>
<dbReference type="GO" id="GO:0016020">
    <property type="term" value="C:membrane"/>
    <property type="evidence" value="ECO:0007669"/>
    <property type="project" value="UniProtKB-SubCell"/>
</dbReference>
<evidence type="ECO:0000313" key="11">
    <source>
        <dbReference type="EMBL" id="NWN90162.1"/>
    </source>
</evidence>
<dbReference type="PROSITE" id="PS50109">
    <property type="entry name" value="HIS_KIN"/>
    <property type="match status" value="1"/>
</dbReference>
<keyword evidence="6 11" id="KW-0418">Kinase</keyword>